<protein>
    <submittedName>
        <fullName evidence="2">Uncharacterized protein</fullName>
    </submittedName>
</protein>
<keyword evidence="3" id="KW-1185">Reference proteome</keyword>
<dbReference type="AlphaFoldDB" id="A0A9N7YPG6"/>
<feature type="region of interest" description="Disordered" evidence="1">
    <location>
        <begin position="1"/>
        <end position="139"/>
    </location>
</feature>
<dbReference type="Proteomes" id="UP001153269">
    <property type="component" value="Unassembled WGS sequence"/>
</dbReference>
<feature type="compositionally biased region" description="Basic and acidic residues" evidence="1">
    <location>
        <begin position="55"/>
        <end position="64"/>
    </location>
</feature>
<organism evidence="2 3">
    <name type="scientific">Pleuronectes platessa</name>
    <name type="common">European plaice</name>
    <dbReference type="NCBI Taxonomy" id="8262"/>
    <lineage>
        <taxon>Eukaryota</taxon>
        <taxon>Metazoa</taxon>
        <taxon>Chordata</taxon>
        <taxon>Craniata</taxon>
        <taxon>Vertebrata</taxon>
        <taxon>Euteleostomi</taxon>
        <taxon>Actinopterygii</taxon>
        <taxon>Neopterygii</taxon>
        <taxon>Teleostei</taxon>
        <taxon>Neoteleostei</taxon>
        <taxon>Acanthomorphata</taxon>
        <taxon>Carangaria</taxon>
        <taxon>Pleuronectiformes</taxon>
        <taxon>Pleuronectoidei</taxon>
        <taxon>Pleuronectidae</taxon>
        <taxon>Pleuronectes</taxon>
    </lineage>
</organism>
<name>A0A9N7YPG6_PLEPL</name>
<reference evidence="2" key="1">
    <citation type="submission" date="2020-03" db="EMBL/GenBank/DDBJ databases">
        <authorList>
            <person name="Weist P."/>
        </authorList>
    </citation>
    <scope>NUCLEOTIDE SEQUENCE</scope>
</reference>
<evidence type="ECO:0000313" key="3">
    <source>
        <dbReference type="Proteomes" id="UP001153269"/>
    </source>
</evidence>
<feature type="compositionally biased region" description="Low complexity" evidence="1">
    <location>
        <begin position="10"/>
        <end position="21"/>
    </location>
</feature>
<comment type="caution">
    <text evidence="2">The sequence shown here is derived from an EMBL/GenBank/DDBJ whole genome shotgun (WGS) entry which is preliminary data.</text>
</comment>
<feature type="compositionally biased region" description="Low complexity" evidence="1">
    <location>
        <begin position="93"/>
        <end position="115"/>
    </location>
</feature>
<evidence type="ECO:0000256" key="1">
    <source>
        <dbReference type="SAM" id="MobiDB-lite"/>
    </source>
</evidence>
<proteinExistence type="predicted"/>
<accession>A0A9N7YPG6</accession>
<gene>
    <name evidence="2" type="ORF">PLEPLA_LOCUS20789</name>
</gene>
<dbReference type="EMBL" id="CADEAL010001468">
    <property type="protein sequence ID" value="CAB1432706.1"/>
    <property type="molecule type" value="Genomic_DNA"/>
</dbReference>
<sequence length="139" mass="15353">MHQAERRMRSASGRSSSVVSRPVDRRSARVSWCPEDSFNGLGAEWRRRSSVSAGDSEKRRKVTSETKTLASDRGAAEPSNFTHCGEPPRYYGSTGRLSPTRSPSPRPRASLRPPSIQQKIPRVAAVFPSPQEMTRRGSG</sequence>
<evidence type="ECO:0000313" key="2">
    <source>
        <dbReference type="EMBL" id="CAB1432706.1"/>
    </source>
</evidence>